<comment type="caution">
    <text evidence="2">The sequence shown here is derived from an EMBL/GenBank/DDBJ whole genome shotgun (WGS) entry which is preliminary data.</text>
</comment>
<dbReference type="SUPFAM" id="SSF53098">
    <property type="entry name" value="Ribonuclease H-like"/>
    <property type="match status" value="1"/>
</dbReference>
<reference evidence="2" key="1">
    <citation type="submission" date="2021-06" db="EMBL/GenBank/DDBJ databases">
        <authorList>
            <person name="Kallberg Y."/>
            <person name="Tangrot J."/>
            <person name="Rosling A."/>
        </authorList>
    </citation>
    <scope>NUCLEOTIDE SEQUENCE</scope>
    <source>
        <strain evidence="2">AZ414A</strain>
    </source>
</reference>
<accession>A0A9N9DJD1</accession>
<proteinExistence type="predicted"/>
<evidence type="ECO:0000259" key="1">
    <source>
        <dbReference type="Pfam" id="PF05699"/>
    </source>
</evidence>
<evidence type="ECO:0000313" key="3">
    <source>
        <dbReference type="Proteomes" id="UP000789706"/>
    </source>
</evidence>
<feature type="domain" description="HAT C-terminal dimerisation" evidence="1">
    <location>
        <begin position="27"/>
        <end position="67"/>
    </location>
</feature>
<dbReference type="EMBL" id="CAJVPK010004585">
    <property type="protein sequence ID" value="CAG8637895.1"/>
    <property type="molecule type" value="Genomic_DNA"/>
</dbReference>
<dbReference type="OrthoDB" id="2441357at2759"/>
<dbReference type="Proteomes" id="UP000789706">
    <property type="component" value="Unassembled WGS sequence"/>
</dbReference>
<dbReference type="AlphaFoldDB" id="A0A9N9DJD1"/>
<sequence>MFQNNVIHVDEVTSYLALLKVHPDNSRKYLAISTTSTSSERLFSEAGNVMTIKRTQMVSNTLENLVF</sequence>
<feature type="non-terminal residue" evidence="2">
    <location>
        <position position="67"/>
    </location>
</feature>
<organism evidence="2 3">
    <name type="scientific">Diversispora eburnea</name>
    <dbReference type="NCBI Taxonomy" id="1213867"/>
    <lineage>
        <taxon>Eukaryota</taxon>
        <taxon>Fungi</taxon>
        <taxon>Fungi incertae sedis</taxon>
        <taxon>Mucoromycota</taxon>
        <taxon>Glomeromycotina</taxon>
        <taxon>Glomeromycetes</taxon>
        <taxon>Diversisporales</taxon>
        <taxon>Diversisporaceae</taxon>
        <taxon>Diversispora</taxon>
    </lineage>
</organism>
<gene>
    <name evidence="2" type="ORF">DEBURN_LOCUS11047</name>
</gene>
<dbReference type="GO" id="GO:0046983">
    <property type="term" value="F:protein dimerization activity"/>
    <property type="evidence" value="ECO:0007669"/>
    <property type="project" value="InterPro"/>
</dbReference>
<dbReference type="InterPro" id="IPR012337">
    <property type="entry name" value="RNaseH-like_sf"/>
</dbReference>
<evidence type="ECO:0000313" key="2">
    <source>
        <dbReference type="EMBL" id="CAG8637895.1"/>
    </source>
</evidence>
<dbReference type="Pfam" id="PF05699">
    <property type="entry name" value="Dimer_Tnp_hAT"/>
    <property type="match status" value="1"/>
</dbReference>
<dbReference type="InterPro" id="IPR008906">
    <property type="entry name" value="HATC_C_dom"/>
</dbReference>
<keyword evidence="3" id="KW-1185">Reference proteome</keyword>
<protein>
    <submittedName>
        <fullName evidence="2">11554_t:CDS:1</fullName>
    </submittedName>
</protein>
<name>A0A9N9DJD1_9GLOM</name>